<protein>
    <submittedName>
        <fullName evidence="2">Uncharacterized protein</fullName>
    </submittedName>
</protein>
<keyword evidence="3" id="KW-1185">Reference proteome</keyword>
<organism evidence="2 3">
    <name type="scientific">Salmonella phage S16</name>
    <name type="common">Salmonella phage vB_SenM-S16</name>
    <dbReference type="NCBI Taxonomy" id="1087482"/>
    <lineage>
        <taxon>Viruses</taxon>
        <taxon>Duplodnaviria</taxon>
        <taxon>Heunggongvirae</taxon>
        <taxon>Uroviricota</taxon>
        <taxon>Caudoviricetes</taxon>
        <taxon>Pantevenvirales</taxon>
        <taxon>Straboviridae</taxon>
        <taxon>Tevenvirinae</taxon>
        <taxon>Gelderlandvirus</taxon>
        <taxon>Gelderlandvirus s16</taxon>
    </lineage>
</organism>
<name>M1HF03_BPS16</name>
<organismHost>
    <name type="scientific">Salmonella enterica</name>
    <name type="common">Salmonella choleraesuis</name>
    <dbReference type="NCBI Taxonomy" id="28901"/>
</organismHost>
<proteinExistence type="predicted"/>
<reference evidence="2 3" key="1">
    <citation type="journal article" date="2013" name="Mol. Microbiol.">
        <title>Long tail fibres of the novel broad-host-range T-even bacteriophage S16 specifically recognize Salmonella OmpC.</title>
        <authorList>
            <person name="Marti R."/>
            <person name="Zurfluh K."/>
            <person name="Hagens S."/>
            <person name="Pianezzi J."/>
            <person name="Klumpp J."/>
            <person name="Loessner M.J."/>
        </authorList>
    </citation>
    <scope>NUCLEOTIDE SEQUENCE [LARGE SCALE GENOMIC DNA]</scope>
</reference>
<evidence type="ECO:0000313" key="3">
    <source>
        <dbReference type="Proteomes" id="UP000011284"/>
    </source>
</evidence>
<dbReference type="OrthoDB" id="36378at10239"/>
<dbReference type="EMBL" id="HQ331142">
    <property type="protein sequence ID" value="AGE48188.1"/>
    <property type="molecule type" value="Genomic_DNA"/>
</dbReference>
<dbReference type="GeneID" id="14675370"/>
<dbReference type="Proteomes" id="UP000011284">
    <property type="component" value="Segment"/>
</dbReference>
<dbReference type="RefSeq" id="YP_007501169.1">
    <property type="nucleotide sequence ID" value="NC_020416.1"/>
</dbReference>
<sequence>MLWTKFLMKKLKEIQKYFRKNYNFDKKEFTEWDFAFAGIIAGLVLTSINSVFLWLAVIVYMTHQMFKR</sequence>
<evidence type="ECO:0000313" key="2">
    <source>
        <dbReference type="EMBL" id="AGE48188.1"/>
    </source>
</evidence>
<evidence type="ECO:0000256" key="1">
    <source>
        <dbReference type="SAM" id="Phobius"/>
    </source>
</evidence>
<dbReference type="KEGG" id="vg:14675370"/>
<feature type="transmembrane region" description="Helical" evidence="1">
    <location>
        <begin position="34"/>
        <end position="60"/>
    </location>
</feature>
<accession>M1HF03</accession>
<keyword evidence="1" id="KW-1133">Transmembrane helix</keyword>
<keyword evidence="1" id="KW-0812">Transmembrane</keyword>
<keyword evidence="1" id="KW-0472">Membrane</keyword>